<evidence type="ECO:0000313" key="1">
    <source>
        <dbReference type="EMBL" id="TLS37898.1"/>
    </source>
</evidence>
<accession>A0A5R9F8D9</accession>
<dbReference type="RefSeq" id="WP_138125422.1">
    <property type="nucleotide sequence ID" value="NZ_SWLG01000005.1"/>
</dbReference>
<comment type="caution">
    <text evidence="1">The sequence shown here is derived from an EMBL/GenBank/DDBJ whole genome shotgun (WGS) entry which is preliminary data.</text>
</comment>
<proteinExistence type="predicted"/>
<dbReference type="OrthoDB" id="2923649at2"/>
<protein>
    <submittedName>
        <fullName evidence="1">Uncharacterized protein</fullName>
    </submittedName>
</protein>
<dbReference type="AlphaFoldDB" id="A0A5R9F8D9"/>
<dbReference type="EMBL" id="SWLG01000005">
    <property type="protein sequence ID" value="TLS37898.1"/>
    <property type="molecule type" value="Genomic_DNA"/>
</dbReference>
<evidence type="ECO:0000313" key="2">
    <source>
        <dbReference type="Proteomes" id="UP000308230"/>
    </source>
</evidence>
<keyword evidence="2" id="KW-1185">Reference proteome</keyword>
<reference evidence="1 2" key="1">
    <citation type="submission" date="2019-04" db="EMBL/GenBank/DDBJ databases">
        <title>Bacillus caeni sp. nov., a bacterium isolated from mangrove sediment.</title>
        <authorList>
            <person name="Huang H."/>
            <person name="Mo K."/>
            <person name="Hu Y."/>
        </authorList>
    </citation>
    <scope>NUCLEOTIDE SEQUENCE [LARGE SCALE GENOMIC DNA]</scope>
    <source>
        <strain evidence="1 2">HB172195</strain>
    </source>
</reference>
<gene>
    <name evidence="1" type="ORF">FCL54_08755</name>
</gene>
<name>A0A5R9F8D9_9BACL</name>
<dbReference type="Proteomes" id="UP000308230">
    <property type="component" value="Unassembled WGS sequence"/>
</dbReference>
<organism evidence="1 2">
    <name type="scientific">Exobacillus caeni</name>
    <dbReference type="NCBI Taxonomy" id="2574798"/>
    <lineage>
        <taxon>Bacteria</taxon>
        <taxon>Bacillati</taxon>
        <taxon>Bacillota</taxon>
        <taxon>Bacilli</taxon>
        <taxon>Bacillales</taxon>
        <taxon>Guptibacillaceae</taxon>
        <taxon>Exobacillus</taxon>
    </lineage>
</organism>
<sequence>MKIDLYKILPKELLGWLEAHPKKQMLLESIQEQIFDSIVNFRECQEKNYNGFDDWIAFALKKEEEWKNSYEDI</sequence>